<evidence type="ECO:0000313" key="7">
    <source>
        <dbReference type="Proteomes" id="UP000322917"/>
    </source>
</evidence>
<dbReference type="GO" id="GO:0009244">
    <property type="term" value="P:lipopolysaccharide core region biosynthetic process"/>
    <property type="evidence" value="ECO:0007669"/>
    <property type="project" value="TreeGrafter"/>
</dbReference>
<dbReference type="Pfam" id="PF01075">
    <property type="entry name" value="Glyco_transf_9"/>
    <property type="match status" value="1"/>
</dbReference>
<keyword evidence="1" id="KW-0328">Glycosyltransferase</keyword>
<proteinExistence type="inferred from homology"/>
<evidence type="ECO:0000256" key="2">
    <source>
        <dbReference type="ARBA" id="ARBA00022679"/>
    </source>
</evidence>
<comment type="catalytic activity">
    <reaction evidence="5">
        <text>an L-alpha-D-Hep-(1-&gt;5)-[alpha-Kdo-(2-&gt;4)]-alpha-Kdo-(2-&gt;6)-lipid A + ADP-L-glycero-beta-D-manno-heptose = an L-alpha-D-Hep-(1-&gt;3)-L-alpha-D-Hep-(1-&gt;5)-[alpha-Kdo-(2-&gt;4)]-alpha-Kdo-(2-&gt;6)-lipid A + ADP + H(+)</text>
        <dbReference type="Rhea" id="RHEA:74071"/>
        <dbReference type="ChEBI" id="CHEBI:15378"/>
        <dbReference type="ChEBI" id="CHEBI:61506"/>
        <dbReference type="ChEBI" id="CHEBI:193068"/>
        <dbReference type="ChEBI" id="CHEBI:193069"/>
        <dbReference type="ChEBI" id="CHEBI:456216"/>
        <dbReference type="EC" id="2.4.99.24"/>
    </reaction>
</comment>
<name>A0A1M6K3V3_9FIRM</name>
<dbReference type="InterPro" id="IPR011910">
    <property type="entry name" value="RfaF"/>
</dbReference>
<dbReference type="GO" id="GO:0008713">
    <property type="term" value="F:ADP-heptose-lipopolysaccharide heptosyltransferase activity"/>
    <property type="evidence" value="ECO:0007669"/>
    <property type="project" value="UniProtKB-EC"/>
</dbReference>
<evidence type="ECO:0000256" key="5">
    <source>
        <dbReference type="ARBA" id="ARBA00047503"/>
    </source>
</evidence>
<dbReference type="PANTHER" id="PTHR30160">
    <property type="entry name" value="TETRAACYLDISACCHARIDE 4'-KINASE-RELATED"/>
    <property type="match status" value="1"/>
</dbReference>
<keyword evidence="2 6" id="KW-0808">Transferase</keyword>
<dbReference type="SUPFAM" id="SSF53756">
    <property type="entry name" value="UDP-Glycosyltransferase/glycogen phosphorylase"/>
    <property type="match status" value="1"/>
</dbReference>
<dbReference type="InterPro" id="IPR002201">
    <property type="entry name" value="Glyco_trans_9"/>
</dbReference>
<dbReference type="NCBIfam" id="TIGR02195">
    <property type="entry name" value="heptsyl_trn_II"/>
    <property type="match status" value="1"/>
</dbReference>
<sequence length="374" mass="41970">MSQSYKHILVFCLRKIGDAIIATSVPYLLKQAYPDAKITMMVKPLTKEIVTNHPMIDEVMLYNYSHKASLREIRQIATEIKQRDFDLCIVADNKPRSAMLAWLAGVPKRIGFEKIEFRNMYLKLFYTDIIKIDYDAQQTLQAKNHEIFINRFTGKYDVAKMMLPASTEENNAKADMLLAQAVKEQGKEHQKHLNIALCIQSGAATKDWPIERFAATIKRIAAKYNAVFYVIGSPADIAAAERLKTMLSFPLSILCGKTNLVELSCVLRKTDFFLTIDTGSTHMAAAIGIPMVAIYGGTSPQKWGPYCEDAITLAPDYPCHPCDGTKIKCSSPKCLLTISVDEAVAACEKVLKITETPTFELNHKKRTMTKHPHS</sequence>
<dbReference type="Gene3D" id="3.40.50.2000">
    <property type="entry name" value="Glycogen Phosphorylase B"/>
    <property type="match status" value="2"/>
</dbReference>
<accession>A0A1M6K3V3</accession>
<comment type="similarity">
    <text evidence="3">Belongs to the glycosyltransferase 9 family.</text>
</comment>
<dbReference type="Proteomes" id="UP000322917">
    <property type="component" value="Unassembled WGS sequence"/>
</dbReference>
<organism evidence="6 7">
    <name type="scientific">Propionispora hippei DSM 15287</name>
    <dbReference type="NCBI Taxonomy" id="1123003"/>
    <lineage>
        <taxon>Bacteria</taxon>
        <taxon>Bacillati</taxon>
        <taxon>Bacillota</taxon>
        <taxon>Negativicutes</taxon>
        <taxon>Selenomonadales</taxon>
        <taxon>Sporomusaceae</taxon>
        <taxon>Propionispora</taxon>
    </lineage>
</organism>
<evidence type="ECO:0000256" key="3">
    <source>
        <dbReference type="ARBA" id="ARBA00043995"/>
    </source>
</evidence>
<evidence type="ECO:0000256" key="4">
    <source>
        <dbReference type="ARBA" id="ARBA00044042"/>
    </source>
</evidence>
<gene>
    <name evidence="6" type="ORF">SAMN02745170_02763</name>
</gene>
<keyword evidence="7" id="KW-1185">Reference proteome</keyword>
<dbReference type="InterPro" id="IPR051199">
    <property type="entry name" value="LPS_LOS_Heptosyltrfase"/>
</dbReference>
<dbReference type="AlphaFoldDB" id="A0A1M6K3V3"/>
<reference evidence="6 7" key="1">
    <citation type="submission" date="2016-11" db="EMBL/GenBank/DDBJ databases">
        <authorList>
            <person name="Varghese N."/>
            <person name="Submissions S."/>
        </authorList>
    </citation>
    <scope>NUCLEOTIDE SEQUENCE [LARGE SCALE GENOMIC DNA]</scope>
    <source>
        <strain evidence="6 7">DSM 15287</strain>
    </source>
</reference>
<protein>
    <recommendedName>
        <fullName evidence="4">lipopolysaccharide heptosyltransferase II</fullName>
        <ecNumber evidence="4">2.4.99.24</ecNumber>
    </recommendedName>
</protein>
<dbReference type="EMBL" id="FQZD01000025">
    <property type="protein sequence ID" value="SHJ53560.1"/>
    <property type="molecule type" value="Genomic_DNA"/>
</dbReference>
<dbReference type="EC" id="2.4.99.24" evidence="4"/>
<evidence type="ECO:0000313" key="6">
    <source>
        <dbReference type="EMBL" id="SHJ53560.1"/>
    </source>
</evidence>
<dbReference type="CDD" id="cd03789">
    <property type="entry name" value="GT9_LPS_heptosyltransferase"/>
    <property type="match status" value="1"/>
</dbReference>
<dbReference type="GO" id="GO:0005829">
    <property type="term" value="C:cytosol"/>
    <property type="evidence" value="ECO:0007669"/>
    <property type="project" value="TreeGrafter"/>
</dbReference>
<evidence type="ECO:0000256" key="1">
    <source>
        <dbReference type="ARBA" id="ARBA00022676"/>
    </source>
</evidence>